<keyword evidence="2" id="KW-1185">Reference proteome</keyword>
<accession>A0A9Q3PTB1</accession>
<evidence type="ECO:0000313" key="2">
    <source>
        <dbReference type="Proteomes" id="UP000765509"/>
    </source>
</evidence>
<reference evidence="1" key="1">
    <citation type="submission" date="2021-03" db="EMBL/GenBank/DDBJ databases">
        <title>Draft genome sequence of rust myrtle Austropuccinia psidii MF-1, a brazilian biotype.</title>
        <authorList>
            <person name="Quecine M.C."/>
            <person name="Pachon D.M.R."/>
            <person name="Bonatelli M.L."/>
            <person name="Correr F.H."/>
            <person name="Franceschini L.M."/>
            <person name="Leite T.F."/>
            <person name="Margarido G.R.A."/>
            <person name="Almeida C.A."/>
            <person name="Ferrarezi J.A."/>
            <person name="Labate C.A."/>
        </authorList>
    </citation>
    <scope>NUCLEOTIDE SEQUENCE</scope>
    <source>
        <strain evidence="1">MF-1</strain>
    </source>
</reference>
<dbReference type="EMBL" id="AVOT02090089">
    <property type="protein sequence ID" value="MBW0572436.1"/>
    <property type="molecule type" value="Genomic_DNA"/>
</dbReference>
<dbReference type="PANTHER" id="PTHR11439:SF463">
    <property type="entry name" value="REVERSE TRANSCRIPTASE TY1_COPIA-TYPE DOMAIN-CONTAINING PROTEIN"/>
    <property type="match status" value="1"/>
</dbReference>
<name>A0A9Q3PTB1_9BASI</name>
<proteinExistence type="predicted"/>
<organism evidence="1 2">
    <name type="scientific">Austropuccinia psidii MF-1</name>
    <dbReference type="NCBI Taxonomy" id="1389203"/>
    <lineage>
        <taxon>Eukaryota</taxon>
        <taxon>Fungi</taxon>
        <taxon>Dikarya</taxon>
        <taxon>Basidiomycota</taxon>
        <taxon>Pucciniomycotina</taxon>
        <taxon>Pucciniomycetes</taxon>
        <taxon>Pucciniales</taxon>
        <taxon>Sphaerophragmiaceae</taxon>
        <taxon>Austropuccinia</taxon>
    </lineage>
</organism>
<dbReference type="Proteomes" id="UP000765509">
    <property type="component" value="Unassembled WGS sequence"/>
</dbReference>
<protein>
    <recommendedName>
        <fullName evidence="3">Copia protein</fullName>
    </recommendedName>
</protein>
<dbReference type="OrthoDB" id="1645289at2759"/>
<dbReference type="AlphaFoldDB" id="A0A9Q3PTB1"/>
<evidence type="ECO:0000313" key="1">
    <source>
        <dbReference type="EMBL" id="MBW0572436.1"/>
    </source>
</evidence>
<gene>
    <name evidence="1" type="ORF">O181_112151</name>
</gene>
<sequence>MNCFVDANWGGEGNRSTHGMNPISWQSKWKTTIASSTAQVKYMALSFAARGDLWLYHLLHNILKNTVPMLLLDNKTAIGISTDSMNHKQTCHLSRDFNIINEYVTTGKLALRWVSTNNQLADIMTKPLASVKTKRLVSEIN</sequence>
<dbReference type="PANTHER" id="PTHR11439">
    <property type="entry name" value="GAG-POL-RELATED RETROTRANSPOSON"/>
    <property type="match status" value="1"/>
</dbReference>
<comment type="caution">
    <text evidence="1">The sequence shown here is derived from an EMBL/GenBank/DDBJ whole genome shotgun (WGS) entry which is preliminary data.</text>
</comment>
<evidence type="ECO:0008006" key="3">
    <source>
        <dbReference type="Google" id="ProtNLM"/>
    </source>
</evidence>
<dbReference type="CDD" id="cd09272">
    <property type="entry name" value="RNase_HI_RT_Ty1"/>
    <property type="match status" value="1"/>
</dbReference>